<name>A0A8J6K185_ELECQ</name>
<protein>
    <recommendedName>
        <fullName evidence="9">Mitochondrial inner membrane protease subunit</fullName>
        <ecNumber evidence="9">3.4.21.-</ecNumber>
    </recommendedName>
</protein>
<keyword evidence="5 9" id="KW-0496">Mitochondrion</keyword>
<dbReference type="CDD" id="cd06530">
    <property type="entry name" value="S26_SPase_I"/>
    <property type="match status" value="1"/>
</dbReference>
<keyword evidence="3 9" id="KW-0999">Mitochondrion inner membrane</keyword>
<dbReference type="InterPro" id="IPR000223">
    <property type="entry name" value="Pept_S26A_signal_pept_1"/>
</dbReference>
<evidence type="ECO:0000256" key="1">
    <source>
        <dbReference type="ARBA" id="ARBA00004273"/>
    </source>
</evidence>
<comment type="caution">
    <text evidence="11">The sequence shown here is derived from an EMBL/GenBank/DDBJ whole genome shotgun (WGS) entry which is preliminary data.</text>
</comment>
<dbReference type="PRINTS" id="PR00727">
    <property type="entry name" value="LEADERPTASE"/>
</dbReference>
<comment type="similarity">
    <text evidence="7">Belongs to the peptidase S26 family. IMP1 subfamily.</text>
</comment>
<evidence type="ECO:0000256" key="4">
    <source>
        <dbReference type="ARBA" id="ARBA00022801"/>
    </source>
</evidence>
<dbReference type="SUPFAM" id="SSF51306">
    <property type="entry name" value="LexA/Signal peptidase"/>
    <property type="match status" value="1"/>
</dbReference>
<dbReference type="GO" id="GO:0006465">
    <property type="term" value="P:signal peptide processing"/>
    <property type="evidence" value="ECO:0007669"/>
    <property type="project" value="InterPro"/>
</dbReference>
<evidence type="ECO:0000256" key="2">
    <source>
        <dbReference type="ARBA" id="ARBA00011805"/>
    </source>
</evidence>
<dbReference type="GO" id="GO:0004252">
    <property type="term" value="F:serine-type endopeptidase activity"/>
    <property type="evidence" value="ECO:0007669"/>
    <property type="project" value="InterPro"/>
</dbReference>
<dbReference type="AlphaFoldDB" id="A0A8J6K185"/>
<keyword evidence="12" id="KW-1185">Reference proteome</keyword>
<keyword evidence="6" id="KW-0472">Membrane</keyword>
<evidence type="ECO:0000256" key="6">
    <source>
        <dbReference type="ARBA" id="ARBA00023136"/>
    </source>
</evidence>
<proteinExistence type="inferred from homology"/>
<evidence type="ECO:0000256" key="5">
    <source>
        <dbReference type="ARBA" id="ARBA00023128"/>
    </source>
</evidence>
<feature type="domain" description="Peptidase S26" evidence="10">
    <location>
        <begin position="103"/>
        <end position="146"/>
    </location>
</feature>
<feature type="active site" evidence="8">
    <location>
        <position position="40"/>
    </location>
</feature>
<dbReference type="NCBIfam" id="TIGR02227">
    <property type="entry name" value="sigpep_I_bact"/>
    <property type="match status" value="1"/>
</dbReference>
<comment type="subunit">
    <text evidence="2">Heterodimer of 2 subunits, IMMPL1 and IMMPL2.</text>
</comment>
<dbReference type="OrthoDB" id="308440at2759"/>
<dbReference type="EC" id="3.4.21.-" evidence="9"/>
<dbReference type="InterPro" id="IPR019533">
    <property type="entry name" value="Peptidase_S26"/>
</dbReference>
<feature type="domain" description="Peptidase S26" evidence="10">
    <location>
        <begin position="21"/>
        <end position="96"/>
    </location>
</feature>
<dbReference type="InterPro" id="IPR052064">
    <property type="entry name" value="Mito_IMP1_subunit"/>
</dbReference>
<organism evidence="11 12">
    <name type="scientific">Eleutherodactylus coqui</name>
    <name type="common">Puerto Rican coqui</name>
    <dbReference type="NCBI Taxonomy" id="57060"/>
    <lineage>
        <taxon>Eukaryota</taxon>
        <taxon>Metazoa</taxon>
        <taxon>Chordata</taxon>
        <taxon>Craniata</taxon>
        <taxon>Vertebrata</taxon>
        <taxon>Euteleostomi</taxon>
        <taxon>Amphibia</taxon>
        <taxon>Batrachia</taxon>
        <taxon>Anura</taxon>
        <taxon>Neobatrachia</taxon>
        <taxon>Hyloidea</taxon>
        <taxon>Eleutherodactylidae</taxon>
        <taxon>Eleutherodactylinae</taxon>
        <taxon>Eleutherodactylus</taxon>
        <taxon>Eleutherodactylus</taxon>
    </lineage>
</organism>
<evidence type="ECO:0000313" key="12">
    <source>
        <dbReference type="Proteomes" id="UP000770717"/>
    </source>
</evidence>
<dbReference type="Gene3D" id="2.10.109.10">
    <property type="entry name" value="Umud Fragment, subunit A"/>
    <property type="match status" value="1"/>
</dbReference>
<dbReference type="PANTHER" id="PTHR12383:SF16">
    <property type="entry name" value="MITOCHONDRIAL INNER MEMBRANE PROTEASE SUBUNIT 1"/>
    <property type="match status" value="1"/>
</dbReference>
<evidence type="ECO:0000313" key="11">
    <source>
        <dbReference type="EMBL" id="KAG9475762.1"/>
    </source>
</evidence>
<feature type="active site" evidence="8">
    <location>
        <position position="83"/>
    </location>
</feature>
<sequence length="165" mass="18479">MIRKMIGKTLGFLGYAIQYGCIAHCTFEYLGKIVICSGPSMQPTIMDDDILVCDSLSRLLSSFNKGDIIIAKSPSNPNHVICKRVIGLEGDKVCTSGPADFIKRHTYVPRGHVWLEGDNLDNSTDSRSYGPVPYALIQGRLFFRIWPLNTFGALQDDPNRRVRRD</sequence>
<evidence type="ECO:0000256" key="9">
    <source>
        <dbReference type="RuleBase" id="RU362041"/>
    </source>
</evidence>
<evidence type="ECO:0000256" key="8">
    <source>
        <dbReference type="PIRSR" id="PIRSR600223-1"/>
    </source>
</evidence>
<evidence type="ECO:0000256" key="7">
    <source>
        <dbReference type="ARBA" id="ARBA00038445"/>
    </source>
</evidence>
<keyword evidence="4 9" id="KW-0378">Hydrolase</keyword>
<dbReference type="GO" id="GO:0042720">
    <property type="term" value="C:mitochondrial inner membrane peptidase complex"/>
    <property type="evidence" value="ECO:0007669"/>
    <property type="project" value="TreeGrafter"/>
</dbReference>
<dbReference type="InterPro" id="IPR036286">
    <property type="entry name" value="LexA/Signal_pep-like_sf"/>
</dbReference>
<gene>
    <name evidence="11" type="ORF">GDO78_003923</name>
</gene>
<reference evidence="11" key="1">
    <citation type="thesis" date="2020" institute="ProQuest LLC" country="789 East Eisenhower Parkway, Ann Arbor, MI, USA">
        <title>Comparative Genomics and Chromosome Evolution.</title>
        <authorList>
            <person name="Mudd A.B."/>
        </authorList>
    </citation>
    <scope>NUCLEOTIDE SEQUENCE</scope>
    <source>
        <strain evidence="11">HN-11 Male</strain>
        <tissue evidence="11">Kidney and liver</tissue>
    </source>
</reference>
<dbReference type="Proteomes" id="UP000770717">
    <property type="component" value="Unassembled WGS sequence"/>
</dbReference>
<dbReference type="Pfam" id="PF10502">
    <property type="entry name" value="Peptidase_S26"/>
    <property type="match status" value="2"/>
</dbReference>
<comment type="subcellular location">
    <subcellularLocation>
        <location evidence="1 9">Mitochondrion inner membrane</location>
    </subcellularLocation>
</comment>
<evidence type="ECO:0000256" key="3">
    <source>
        <dbReference type="ARBA" id="ARBA00022792"/>
    </source>
</evidence>
<keyword evidence="9" id="KW-0645">Protease</keyword>
<accession>A0A8J6K185</accession>
<evidence type="ECO:0000259" key="10">
    <source>
        <dbReference type="Pfam" id="PF10502"/>
    </source>
</evidence>
<dbReference type="PANTHER" id="PTHR12383">
    <property type="entry name" value="PROTEASE FAMILY S26 MITOCHONDRIAL INNER MEMBRANE PROTEASE-RELATED"/>
    <property type="match status" value="1"/>
</dbReference>
<dbReference type="EMBL" id="WNTK01000012">
    <property type="protein sequence ID" value="KAG9475762.1"/>
    <property type="molecule type" value="Genomic_DNA"/>
</dbReference>
<dbReference type="GO" id="GO:0006627">
    <property type="term" value="P:protein processing involved in protein targeting to mitochondrion"/>
    <property type="evidence" value="ECO:0007669"/>
    <property type="project" value="TreeGrafter"/>
</dbReference>